<evidence type="ECO:0000313" key="4">
    <source>
        <dbReference type="EMBL" id="KAK1758720.1"/>
    </source>
</evidence>
<feature type="compositionally biased region" description="Polar residues" evidence="2">
    <location>
        <begin position="817"/>
        <end position="828"/>
    </location>
</feature>
<dbReference type="PANTHER" id="PTHR21563">
    <property type="entry name" value="ZINC FINGER C3H1 DOMAIN-CONTAINING PROTEIN"/>
    <property type="match status" value="1"/>
</dbReference>
<evidence type="ECO:0000313" key="5">
    <source>
        <dbReference type="Proteomes" id="UP001239445"/>
    </source>
</evidence>
<dbReference type="AlphaFoldDB" id="A0AAJ0BI64"/>
<proteinExistence type="predicted"/>
<comment type="caution">
    <text evidence="4">The sequence shown here is derived from an EMBL/GenBank/DDBJ whole genome shotgun (WGS) entry which is preliminary data.</text>
</comment>
<dbReference type="InterPro" id="IPR039278">
    <property type="entry name" value="Red1"/>
</dbReference>
<feature type="region of interest" description="Disordered" evidence="2">
    <location>
        <begin position="817"/>
        <end position="943"/>
    </location>
</feature>
<feature type="compositionally biased region" description="Low complexity" evidence="2">
    <location>
        <begin position="103"/>
        <end position="117"/>
    </location>
</feature>
<feature type="region of interest" description="Disordered" evidence="2">
    <location>
        <begin position="374"/>
        <end position="474"/>
    </location>
</feature>
<feature type="region of interest" description="Disordered" evidence="2">
    <location>
        <begin position="959"/>
        <end position="1047"/>
    </location>
</feature>
<feature type="compositionally biased region" description="Basic and acidic residues" evidence="2">
    <location>
        <begin position="220"/>
        <end position="233"/>
    </location>
</feature>
<dbReference type="Pfam" id="PF10650">
    <property type="entry name" value="zf-C3H1"/>
    <property type="match status" value="1"/>
</dbReference>
<feature type="compositionally biased region" description="Polar residues" evidence="2">
    <location>
        <begin position="394"/>
        <end position="406"/>
    </location>
</feature>
<feature type="compositionally biased region" description="Polar residues" evidence="2">
    <location>
        <begin position="542"/>
        <end position="555"/>
    </location>
</feature>
<feature type="compositionally biased region" description="Pro residues" evidence="2">
    <location>
        <begin position="33"/>
        <end position="45"/>
    </location>
</feature>
<dbReference type="GO" id="GO:0005634">
    <property type="term" value="C:nucleus"/>
    <property type="evidence" value="ECO:0007669"/>
    <property type="project" value="TreeGrafter"/>
</dbReference>
<gene>
    <name evidence="4" type="ORF">QBC47DRAFT_411397</name>
</gene>
<dbReference type="EMBL" id="MU839829">
    <property type="protein sequence ID" value="KAK1758720.1"/>
    <property type="molecule type" value="Genomic_DNA"/>
</dbReference>
<feature type="region of interest" description="Disordered" evidence="2">
    <location>
        <begin position="494"/>
        <end position="600"/>
    </location>
</feature>
<feature type="compositionally biased region" description="Polar residues" evidence="2">
    <location>
        <begin position="457"/>
        <end position="473"/>
    </location>
</feature>
<protein>
    <submittedName>
        <fullName evidence="4">Protein red1</fullName>
    </submittedName>
</protein>
<evidence type="ECO:0000259" key="3">
    <source>
        <dbReference type="Pfam" id="PF10650"/>
    </source>
</evidence>
<feature type="compositionally biased region" description="Polar residues" evidence="2">
    <location>
        <begin position="906"/>
        <end position="926"/>
    </location>
</feature>
<dbReference type="GO" id="GO:0000178">
    <property type="term" value="C:exosome (RNase complex)"/>
    <property type="evidence" value="ECO:0007669"/>
    <property type="project" value="TreeGrafter"/>
</dbReference>
<dbReference type="PANTHER" id="PTHR21563:SF3">
    <property type="entry name" value="ZINC FINGER C3H1 DOMAIN-CONTAINING PROTEIN"/>
    <property type="match status" value="1"/>
</dbReference>
<evidence type="ECO:0000256" key="2">
    <source>
        <dbReference type="SAM" id="MobiDB-lite"/>
    </source>
</evidence>
<feature type="compositionally biased region" description="Polar residues" evidence="2">
    <location>
        <begin position="276"/>
        <end position="285"/>
    </location>
</feature>
<feature type="compositionally biased region" description="Polar residues" evidence="2">
    <location>
        <begin position="622"/>
        <end position="631"/>
    </location>
</feature>
<feature type="region of interest" description="Disordered" evidence="2">
    <location>
        <begin position="1"/>
        <end position="334"/>
    </location>
</feature>
<feature type="compositionally biased region" description="Low complexity" evidence="2">
    <location>
        <begin position="1"/>
        <end position="15"/>
    </location>
</feature>
<accession>A0AAJ0BI64</accession>
<dbReference type="Proteomes" id="UP001239445">
    <property type="component" value="Unassembled WGS sequence"/>
</dbReference>
<evidence type="ECO:0000256" key="1">
    <source>
        <dbReference type="SAM" id="Coils"/>
    </source>
</evidence>
<feature type="compositionally biased region" description="Acidic residues" evidence="2">
    <location>
        <begin position="154"/>
        <end position="169"/>
    </location>
</feature>
<name>A0AAJ0BI64_9PEZI</name>
<feature type="compositionally biased region" description="Polar residues" evidence="2">
    <location>
        <begin position="843"/>
        <end position="853"/>
    </location>
</feature>
<feature type="compositionally biased region" description="Polar residues" evidence="2">
    <location>
        <begin position="125"/>
        <end position="134"/>
    </location>
</feature>
<reference evidence="4" key="1">
    <citation type="submission" date="2023-06" db="EMBL/GenBank/DDBJ databases">
        <title>Genome-scale phylogeny and comparative genomics of the fungal order Sordariales.</title>
        <authorList>
            <consortium name="Lawrence Berkeley National Laboratory"/>
            <person name="Hensen N."/>
            <person name="Bonometti L."/>
            <person name="Westerberg I."/>
            <person name="Brannstrom I.O."/>
            <person name="Guillou S."/>
            <person name="Cros-Aarteil S."/>
            <person name="Calhoun S."/>
            <person name="Haridas S."/>
            <person name="Kuo A."/>
            <person name="Mondo S."/>
            <person name="Pangilinan J."/>
            <person name="Riley R."/>
            <person name="Labutti K."/>
            <person name="Andreopoulos B."/>
            <person name="Lipzen A."/>
            <person name="Chen C."/>
            <person name="Yanf M."/>
            <person name="Daum C."/>
            <person name="Ng V."/>
            <person name="Clum A."/>
            <person name="Steindorff A."/>
            <person name="Ohm R."/>
            <person name="Martin F."/>
            <person name="Silar P."/>
            <person name="Natvig D."/>
            <person name="Lalanne C."/>
            <person name="Gautier V."/>
            <person name="Ament-Velasquez S.L."/>
            <person name="Kruys A."/>
            <person name="Hutchinson M.I."/>
            <person name="Powell A.J."/>
            <person name="Barry K."/>
            <person name="Miller A.N."/>
            <person name="Grigoriev I.V."/>
            <person name="Debuchy R."/>
            <person name="Gladieux P."/>
            <person name="Thoren M.H."/>
            <person name="Johannesson H."/>
        </authorList>
    </citation>
    <scope>NUCLEOTIDE SEQUENCE</scope>
    <source>
        <strain evidence="4">PSN4</strain>
    </source>
</reference>
<feature type="compositionally biased region" description="Polar residues" evidence="2">
    <location>
        <begin position="89"/>
        <end position="102"/>
    </location>
</feature>
<feature type="compositionally biased region" description="Polar residues" evidence="2">
    <location>
        <begin position="959"/>
        <end position="970"/>
    </location>
</feature>
<feature type="compositionally biased region" description="Basic and acidic residues" evidence="2">
    <location>
        <begin position="420"/>
        <end position="429"/>
    </location>
</feature>
<feature type="compositionally biased region" description="Polar residues" evidence="2">
    <location>
        <begin position="295"/>
        <end position="330"/>
    </location>
</feature>
<feature type="compositionally biased region" description="Basic and acidic residues" evidence="2">
    <location>
        <begin position="674"/>
        <end position="698"/>
    </location>
</feature>
<organism evidence="4 5">
    <name type="scientific">Echria macrotheca</name>
    <dbReference type="NCBI Taxonomy" id="438768"/>
    <lineage>
        <taxon>Eukaryota</taxon>
        <taxon>Fungi</taxon>
        <taxon>Dikarya</taxon>
        <taxon>Ascomycota</taxon>
        <taxon>Pezizomycotina</taxon>
        <taxon>Sordariomycetes</taxon>
        <taxon>Sordariomycetidae</taxon>
        <taxon>Sordariales</taxon>
        <taxon>Schizotheciaceae</taxon>
        <taxon>Echria</taxon>
    </lineage>
</organism>
<dbReference type="InterPro" id="IPR019607">
    <property type="entry name" value="Putative_zinc-finger_domain"/>
</dbReference>
<feature type="compositionally biased region" description="Acidic residues" evidence="2">
    <location>
        <begin position="864"/>
        <end position="875"/>
    </location>
</feature>
<feature type="compositionally biased region" description="Polar residues" evidence="2">
    <location>
        <begin position="705"/>
        <end position="723"/>
    </location>
</feature>
<feature type="compositionally biased region" description="Polar residues" evidence="2">
    <location>
        <begin position="53"/>
        <end position="62"/>
    </location>
</feature>
<feature type="region of interest" description="Disordered" evidence="2">
    <location>
        <begin position="617"/>
        <end position="767"/>
    </location>
</feature>
<keyword evidence="5" id="KW-1185">Reference proteome</keyword>
<sequence>MSQYPSYPYGYSQHHGPPPPSQPSAQQNFTATPYPPPSYGQPPYDPRVVENNLAVTQNAFGFNSNSIPGLGIGGPPPPALNLNIVPASGMSTQPPVRPQTEQATSTRPAPSSSAYPTGSWAAPSPTHNSTSPRSTDPVPPKKRAEISKPVFEVSDIEEGELSEGQFEDLYETKDPEENAAARPPPAKAPSTALTSQQGSRVDTPDPGFYGNDEEEGEVVTDDKRDAATTRERSGSYSPFLSPREIQTENTTPQEAAGEEDGPSSPFLASSHAPTLKTASNTQGGAQPNPIVPGLQYSSQPAINSSRPDGLSLSASNSHNNGPSGAFSSLSEAKKEAQKSILRLWPIGVKYQNYLDEGFDEQIIKSLFGELHLEMPKKPVEPPKVSKPTPREQNNDVPPPTAQQSASNKKDSSAKPSGQGKAEERKDRIARLLAAKAAKGPTPSGSGADVSKPAAPQMQPTESGPANTQAQKTKQWGEKEFLLQKKIAALQKSREAQAQKAVAEGGNGGIPSTVLYNGHGVPINPVLNKYNQKSGVKPPQPPQQDSARPSSLQNLLPASAAKPIIPTGPRKRPAAADFISYSSPEHPPKRPFGHNRKETSVIIDVSDDSDNEEMDMDMEASQEDSFTRQGSAFASRGPAVRDFPPLTNTPPPRPFSGPVSASKTPPIGRASGRGKKAELDLKERAIQEMKRKIAEAEARRKAKKSSVCSTPNPAESDSSSSPLKQGSRFAGPAPNISAGTSFELPKRTEKTLSQEPGGTDRRGRIVSLELPRIKESLEEKLERLRQIREEELRLQAEIDEQLAQEQLLTKELEQMDVNSVRSLPQQNGLGSNGDPVNSPPTETPPEQQVSSMSEEPSPASGPTDDASDVSMDEDESSRESSPEPNSSRETSQPHQGDENDQLAATLPSPSHQDAENDQTAATLSESEIQSHREKESGALPDAGALEMATPVLNLDSAVHVSSSIDPVTDINTGAADMEKEPQPETISSGMLDEADKGVENEVPDDGGLMEADKSSPDPVSDTQSREQSQEVVAAPTGEMPTVSISPSEQGFTPYQSPLRYFLAYRYHPDFLKTVPGGLRSLTYSNMIDPKATMCPYELSGQACPEGCGFQHFKSIILGAPVLAPLSADSYHFSVPDEQILVELGRSDDYTGERRSLFIQGLREVLQDFRLNKVKDFDTLARGIIDYRSRFLGDKSRILPLEGVTL</sequence>
<feature type="compositionally biased region" description="Polar residues" evidence="2">
    <location>
        <begin position="191"/>
        <end position="200"/>
    </location>
</feature>
<feature type="coiled-coil region" evidence="1">
    <location>
        <begin position="769"/>
        <end position="803"/>
    </location>
</feature>
<keyword evidence="1" id="KW-0175">Coiled coil</keyword>
<feature type="domain" description="Putative zinc-finger" evidence="3">
    <location>
        <begin position="1092"/>
        <end position="1112"/>
    </location>
</feature>
<feature type="compositionally biased region" description="Basic and acidic residues" evidence="2">
    <location>
        <begin position="743"/>
        <end position="762"/>
    </location>
</feature>